<dbReference type="CDD" id="cd05466">
    <property type="entry name" value="PBP2_LTTR_substrate"/>
    <property type="match status" value="1"/>
</dbReference>
<dbReference type="InterPro" id="IPR000847">
    <property type="entry name" value="LysR_HTH_N"/>
</dbReference>
<dbReference type="AlphaFoldDB" id="A0A916NHP9"/>
<evidence type="ECO:0000256" key="3">
    <source>
        <dbReference type="ARBA" id="ARBA00023125"/>
    </source>
</evidence>
<evidence type="ECO:0000313" key="7">
    <source>
        <dbReference type="Proteomes" id="UP000693672"/>
    </source>
</evidence>
<dbReference type="PANTHER" id="PTHR30126:SF40">
    <property type="entry name" value="HTH-TYPE TRANSCRIPTIONAL REGULATOR GLTR"/>
    <property type="match status" value="1"/>
</dbReference>
<comment type="caution">
    <text evidence="6">The sequence shown here is derived from an EMBL/GenBank/DDBJ whole genome shotgun (WGS) entry which is preliminary data.</text>
</comment>
<evidence type="ECO:0000256" key="2">
    <source>
        <dbReference type="ARBA" id="ARBA00023015"/>
    </source>
</evidence>
<feature type="domain" description="HTH lysR-type" evidence="5">
    <location>
        <begin position="1"/>
        <end position="59"/>
    </location>
</feature>
<reference evidence="6" key="1">
    <citation type="submission" date="2021-06" db="EMBL/GenBank/DDBJ databases">
        <authorList>
            <person name="Criscuolo A."/>
        </authorList>
    </citation>
    <scope>NUCLEOTIDE SEQUENCE</scope>
    <source>
        <strain evidence="6">CIP111600</strain>
    </source>
</reference>
<dbReference type="GO" id="GO:0003700">
    <property type="term" value="F:DNA-binding transcription factor activity"/>
    <property type="evidence" value="ECO:0007669"/>
    <property type="project" value="InterPro"/>
</dbReference>
<name>A0A916NHP9_9BACL</name>
<dbReference type="Proteomes" id="UP000693672">
    <property type="component" value="Unassembled WGS sequence"/>
</dbReference>
<organism evidence="6 7">
    <name type="scientific">Paenibacillus solanacearum</name>
    <dbReference type="NCBI Taxonomy" id="2048548"/>
    <lineage>
        <taxon>Bacteria</taxon>
        <taxon>Bacillati</taxon>
        <taxon>Bacillota</taxon>
        <taxon>Bacilli</taxon>
        <taxon>Bacillales</taxon>
        <taxon>Paenibacillaceae</taxon>
        <taxon>Paenibacillus</taxon>
    </lineage>
</organism>
<dbReference type="FunFam" id="1.10.10.10:FF:000001">
    <property type="entry name" value="LysR family transcriptional regulator"/>
    <property type="match status" value="1"/>
</dbReference>
<dbReference type="PROSITE" id="PS50931">
    <property type="entry name" value="HTH_LYSR"/>
    <property type="match status" value="1"/>
</dbReference>
<protein>
    <submittedName>
        <fullName evidence="6">HTH-type transcriptional regulator CysL</fullName>
    </submittedName>
</protein>
<proteinExistence type="inferred from homology"/>
<evidence type="ECO:0000256" key="1">
    <source>
        <dbReference type="ARBA" id="ARBA00009437"/>
    </source>
</evidence>
<dbReference type="InterPro" id="IPR005119">
    <property type="entry name" value="LysR_subst-bd"/>
</dbReference>
<dbReference type="RefSeq" id="WP_218091619.1">
    <property type="nucleotide sequence ID" value="NZ_CAJVAS010000006.1"/>
</dbReference>
<sequence length="313" mass="36520">MKTLERLETFLVLAECGSYTEAAKRLYCSQPTISHHIQQLEDQFHAALFYRSGKQLRLTEQGEIVLDYAKRLTGLVQEASLKVKQSLSRQERILSVYVSNYISGCYFRDILSYYHRTFPEQLLEIYTYCYDDLRQSLLEGKTNLAFMPIYPEDEQLFAGFDVFHLFEEELELVIPEGHPWAERKTLYIRDLQGVTVLLPQSRYICQYIEAELRRLDVKVRYLQMSNFNMIKESVKAGLGVAFLPSEVYKEEKGRGELATVRVSSLAIRRKNGYVIRKQKQLSAEEQAFCREVEAYFRKRLRSRKAGAPLSLLS</sequence>
<gene>
    <name evidence="6" type="primary">cysL_1</name>
    <name evidence="6" type="ORF">PAESOLCIP111_01821</name>
</gene>
<evidence type="ECO:0000259" key="5">
    <source>
        <dbReference type="PROSITE" id="PS50931"/>
    </source>
</evidence>
<dbReference type="PANTHER" id="PTHR30126">
    <property type="entry name" value="HTH-TYPE TRANSCRIPTIONAL REGULATOR"/>
    <property type="match status" value="1"/>
</dbReference>
<evidence type="ECO:0000256" key="4">
    <source>
        <dbReference type="ARBA" id="ARBA00023163"/>
    </source>
</evidence>
<dbReference type="Pfam" id="PF00126">
    <property type="entry name" value="HTH_1"/>
    <property type="match status" value="1"/>
</dbReference>
<keyword evidence="2" id="KW-0805">Transcription regulation</keyword>
<dbReference type="EMBL" id="CAJVAS010000006">
    <property type="protein sequence ID" value="CAG7615749.1"/>
    <property type="molecule type" value="Genomic_DNA"/>
</dbReference>
<keyword evidence="4" id="KW-0804">Transcription</keyword>
<keyword evidence="3" id="KW-0238">DNA-binding</keyword>
<keyword evidence="7" id="KW-1185">Reference proteome</keyword>
<dbReference type="GO" id="GO:0000976">
    <property type="term" value="F:transcription cis-regulatory region binding"/>
    <property type="evidence" value="ECO:0007669"/>
    <property type="project" value="TreeGrafter"/>
</dbReference>
<comment type="similarity">
    <text evidence="1">Belongs to the LysR transcriptional regulatory family.</text>
</comment>
<dbReference type="Pfam" id="PF03466">
    <property type="entry name" value="LysR_substrate"/>
    <property type="match status" value="1"/>
</dbReference>
<evidence type="ECO:0000313" key="6">
    <source>
        <dbReference type="EMBL" id="CAG7615749.1"/>
    </source>
</evidence>
<accession>A0A916NHP9</accession>